<evidence type="ECO:0000259" key="2">
    <source>
        <dbReference type="PROSITE" id="PS50157"/>
    </source>
</evidence>
<evidence type="ECO:0000313" key="3">
    <source>
        <dbReference type="EMBL" id="KAG9227922.1"/>
    </source>
</evidence>
<evidence type="ECO:0000256" key="1">
    <source>
        <dbReference type="PROSITE-ProRule" id="PRU00042"/>
    </source>
</evidence>
<evidence type="ECO:0000313" key="4">
    <source>
        <dbReference type="Proteomes" id="UP000824998"/>
    </source>
</evidence>
<dbReference type="Gene3D" id="3.30.160.60">
    <property type="entry name" value="Classic Zinc Finger"/>
    <property type="match status" value="1"/>
</dbReference>
<feature type="domain" description="C2H2-type" evidence="2">
    <location>
        <begin position="23"/>
        <end position="52"/>
    </location>
</feature>
<dbReference type="EMBL" id="MU253015">
    <property type="protein sequence ID" value="KAG9227922.1"/>
    <property type="molecule type" value="Genomic_DNA"/>
</dbReference>
<dbReference type="AlphaFoldDB" id="A0A9P8BZ79"/>
<dbReference type="GO" id="GO:0008270">
    <property type="term" value="F:zinc ion binding"/>
    <property type="evidence" value="ECO:0007669"/>
    <property type="project" value="UniProtKB-KW"/>
</dbReference>
<proteinExistence type="predicted"/>
<keyword evidence="1" id="KW-0862">Zinc</keyword>
<dbReference type="SUPFAM" id="SSF57667">
    <property type="entry name" value="beta-beta-alpha zinc fingers"/>
    <property type="match status" value="1"/>
</dbReference>
<dbReference type="PROSITE" id="PS00028">
    <property type="entry name" value="ZINC_FINGER_C2H2_1"/>
    <property type="match status" value="1"/>
</dbReference>
<accession>A0A9P8BZ79</accession>
<keyword evidence="4" id="KW-1185">Reference proteome</keyword>
<dbReference type="InterPro" id="IPR036236">
    <property type="entry name" value="Znf_C2H2_sf"/>
</dbReference>
<protein>
    <recommendedName>
        <fullName evidence="2">C2H2-type domain-containing protein</fullName>
    </recommendedName>
</protein>
<dbReference type="OrthoDB" id="6077919at2759"/>
<comment type="caution">
    <text evidence="3">The sequence shown here is derived from an EMBL/GenBank/DDBJ whole genome shotgun (WGS) entry which is preliminary data.</text>
</comment>
<sequence>MPSYEYTRGSTAATERAWNGHAYGCYICPREFRSLPAMNQHMQSLTHEQNMYGCPKRGCGGRYKLLSGLIQHVESERCRFMQFGKVQYRTALVASKRNTSVINGHAIKQY</sequence>
<name>A0A9P8BZ79_9HELO</name>
<organism evidence="3 4">
    <name type="scientific">Amylocarpus encephaloides</name>
    <dbReference type="NCBI Taxonomy" id="45428"/>
    <lineage>
        <taxon>Eukaryota</taxon>
        <taxon>Fungi</taxon>
        <taxon>Dikarya</taxon>
        <taxon>Ascomycota</taxon>
        <taxon>Pezizomycotina</taxon>
        <taxon>Leotiomycetes</taxon>
        <taxon>Helotiales</taxon>
        <taxon>Helotiales incertae sedis</taxon>
        <taxon>Amylocarpus</taxon>
    </lineage>
</organism>
<keyword evidence="1" id="KW-0479">Metal-binding</keyword>
<gene>
    <name evidence="3" type="ORF">BJ875DRAFT_490980</name>
</gene>
<dbReference type="PROSITE" id="PS50157">
    <property type="entry name" value="ZINC_FINGER_C2H2_2"/>
    <property type="match status" value="1"/>
</dbReference>
<keyword evidence="1" id="KW-0863">Zinc-finger</keyword>
<dbReference type="InterPro" id="IPR013087">
    <property type="entry name" value="Znf_C2H2_type"/>
</dbReference>
<reference evidence="3" key="1">
    <citation type="journal article" date="2021" name="IMA Fungus">
        <title>Genomic characterization of three marine fungi, including Emericellopsis atlantica sp. nov. with signatures of a generalist lifestyle and marine biomass degradation.</title>
        <authorList>
            <person name="Hagestad O.C."/>
            <person name="Hou L."/>
            <person name="Andersen J.H."/>
            <person name="Hansen E.H."/>
            <person name="Altermark B."/>
            <person name="Li C."/>
            <person name="Kuhnert E."/>
            <person name="Cox R.J."/>
            <person name="Crous P.W."/>
            <person name="Spatafora J.W."/>
            <person name="Lail K."/>
            <person name="Amirebrahimi M."/>
            <person name="Lipzen A."/>
            <person name="Pangilinan J."/>
            <person name="Andreopoulos W."/>
            <person name="Hayes R.D."/>
            <person name="Ng V."/>
            <person name="Grigoriev I.V."/>
            <person name="Jackson S.A."/>
            <person name="Sutton T.D.S."/>
            <person name="Dobson A.D.W."/>
            <person name="Rama T."/>
        </authorList>
    </citation>
    <scope>NUCLEOTIDE SEQUENCE</scope>
    <source>
        <strain evidence="3">TRa018bII</strain>
    </source>
</reference>
<dbReference type="Proteomes" id="UP000824998">
    <property type="component" value="Unassembled WGS sequence"/>
</dbReference>